<evidence type="ECO:0000313" key="2">
    <source>
        <dbReference type="EMBL" id="VUZ52217.1"/>
    </source>
</evidence>
<accession>A0A564YY61</accession>
<reference evidence="2 3" key="1">
    <citation type="submission" date="2019-07" db="EMBL/GenBank/DDBJ databases">
        <authorList>
            <person name="Jastrzebski P J."/>
            <person name="Paukszto L."/>
            <person name="Jastrzebski P J."/>
        </authorList>
    </citation>
    <scope>NUCLEOTIDE SEQUENCE [LARGE SCALE GENOMIC DNA]</scope>
    <source>
        <strain evidence="2 3">WMS-il1</strain>
    </source>
</reference>
<protein>
    <submittedName>
        <fullName evidence="2">Uncharacterized protein</fullName>
    </submittedName>
</protein>
<keyword evidence="3" id="KW-1185">Reference proteome</keyword>
<name>A0A564YY61_HYMDI</name>
<dbReference type="AlphaFoldDB" id="A0A564YY61"/>
<evidence type="ECO:0000313" key="3">
    <source>
        <dbReference type="Proteomes" id="UP000321570"/>
    </source>
</evidence>
<organism evidence="2 3">
    <name type="scientific">Hymenolepis diminuta</name>
    <name type="common">Rat tapeworm</name>
    <dbReference type="NCBI Taxonomy" id="6216"/>
    <lineage>
        <taxon>Eukaryota</taxon>
        <taxon>Metazoa</taxon>
        <taxon>Spiralia</taxon>
        <taxon>Lophotrochozoa</taxon>
        <taxon>Platyhelminthes</taxon>
        <taxon>Cestoda</taxon>
        <taxon>Eucestoda</taxon>
        <taxon>Cyclophyllidea</taxon>
        <taxon>Hymenolepididae</taxon>
        <taxon>Hymenolepis</taxon>
    </lineage>
</organism>
<gene>
    <name evidence="2" type="ORF">WMSIL1_LOCUS10799</name>
</gene>
<feature type="compositionally biased region" description="Polar residues" evidence="1">
    <location>
        <begin position="28"/>
        <end position="43"/>
    </location>
</feature>
<dbReference type="EMBL" id="CABIJS010000477">
    <property type="protein sequence ID" value="VUZ52217.1"/>
    <property type="molecule type" value="Genomic_DNA"/>
</dbReference>
<sequence length="77" mass="8521">MNSYPSARDEVKVANLRHSPMPKALPAQLTSGPTVPEQQSVPKSSLLDHKTNQICRLRRQKKTVVLLPPPELMNGPP</sequence>
<evidence type="ECO:0000256" key="1">
    <source>
        <dbReference type="SAM" id="MobiDB-lite"/>
    </source>
</evidence>
<feature type="region of interest" description="Disordered" evidence="1">
    <location>
        <begin position="16"/>
        <end position="54"/>
    </location>
</feature>
<proteinExistence type="predicted"/>
<dbReference type="Proteomes" id="UP000321570">
    <property type="component" value="Unassembled WGS sequence"/>
</dbReference>